<dbReference type="OrthoDB" id="7376478at2"/>
<dbReference type="InterPro" id="IPR010985">
    <property type="entry name" value="Ribbon_hlx_hlx"/>
</dbReference>
<sequence length="90" mass="10014">MTITLTNDQRAWLEAHVSRGDYGSIEEAVRQLLDERIAESELIENDDLAWAKPLVDEALAEVAAGQTISLDEHARRIDALLGAETRAKTR</sequence>
<organism evidence="1 2">
    <name type="scientific">Methylosinus sporium</name>
    <dbReference type="NCBI Taxonomy" id="428"/>
    <lineage>
        <taxon>Bacteria</taxon>
        <taxon>Pseudomonadati</taxon>
        <taxon>Pseudomonadota</taxon>
        <taxon>Alphaproteobacteria</taxon>
        <taxon>Hyphomicrobiales</taxon>
        <taxon>Methylocystaceae</taxon>
        <taxon>Methylosinus</taxon>
    </lineage>
</organism>
<dbReference type="EMBL" id="PUIV01000003">
    <property type="protein sequence ID" value="PWB95303.1"/>
    <property type="molecule type" value="Genomic_DNA"/>
</dbReference>
<dbReference type="Proteomes" id="UP000245137">
    <property type="component" value="Unassembled WGS sequence"/>
</dbReference>
<name>A0A2U1SUK7_METSR</name>
<dbReference type="GO" id="GO:0006355">
    <property type="term" value="P:regulation of DNA-templated transcription"/>
    <property type="evidence" value="ECO:0007669"/>
    <property type="project" value="InterPro"/>
</dbReference>
<dbReference type="AlphaFoldDB" id="A0A2U1SUK7"/>
<accession>A0A2U1SUK7</accession>
<evidence type="ECO:0008006" key="3">
    <source>
        <dbReference type="Google" id="ProtNLM"/>
    </source>
</evidence>
<comment type="caution">
    <text evidence="1">The sequence shown here is derived from an EMBL/GenBank/DDBJ whole genome shotgun (WGS) entry which is preliminary data.</text>
</comment>
<dbReference type="SUPFAM" id="SSF47598">
    <property type="entry name" value="Ribbon-helix-helix"/>
    <property type="match status" value="1"/>
</dbReference>
<gene>
    <name evidence="1" type="ORF">C5689_03965</name>
</gene>
<protein>
    <recommendedName>
        <fullName evidence="3">Type II toxin-antitoxin system ParD family antitoxin</fullName>
    </recommendedName>
</protein>
<evidence type="ECO:0000313" key="1">
    <source>
        <dbReference type="EMBL" id="PWB95303.1"/>
    </source>
</evidence>
<dbReference type="RefSeq" id="WP_108915975.1">
    <property type="nucleotide sequence ID" value="NZ_BGJY01000006.1"/>
</dbReference>
<proteinExistence type="predicted"/>
<reference evidence="1 2" key="1">
    <citation type="journal article" date="2018" name="Appl. Microbiol. Biotechnol.">
        <title>Co-cultivation of the strictly anaerobic methanogen Methanosarcina barkeri with aerobic methanotrophs in an oxygen-limited membrane bioreactor.</title>
        <authorList>
            <person name="In 't Zandt M.H."/>
            <person name="van den Bosch T.J.M."/>
            <person name="Rijkers R."/>
            <person name="van Kessel M.A.H.J."/>
            <person name="Jetten M.S.M."/>
            <person name="Welte C.U."/>
        </authorList>
    </citation>
    <scope>NUCLEOTIDE SEQUENCE [LARGE SCALE GENOMIC DNA]</scope>
    <source>
        <strain evidence="1 2">DSM 17706</strain>
    </source>
</reference>
<keyword evidence="2" id="KW-1185">Reference proteome</keyword>
<evidence type="ECO:0000313" key="2">
    <source>
        <dbReference type="Proteomes" id="UP000245137"/>
    </source>
</evidence>